<gene>
    <name evidence="1" type="ORF">METZ01_LOCUS145837</name>
</gene>
<dbReference type="PANTHER" id="PTHR21485">
    <property type="entry name" value="HAD SUPERFAMILY MEMBERS CMAS AND KDSC"/>
    <property type="match status" value="1"/>
</dbReference>
<dbReference type="InterPro" id="IPR003329">
    <property type="entry name" value="Cytidylyl_trans"/>
</dbReference>
<dbReference type="SUPFAM" id="SSF53448">
    <property type="entry name" value="Nucleotide-diphospho-sugar transferases"/>
    <property type="match status" value="1"/>
</dbReference>
<dbReference type="Gene3D" id="3.90.550.10">
    <property type="entry name" value="Spore Coat Polysaccharide Biosynthesis Protein SpsA, Chain A"/>
    <property type="match status" value="1"/>
</dbReference>
<dbReference type="Pfam" id="PF02348">
    <property type="entry name" value="CTP_transf_3"/>
    <property type="match status" value="1"/>
</dbReference>
<accession>A0A381ZW79</accession>
<evidence type="ECO:0000313" key="1">
    <source>
        <dbReference type="EMBL" id="SVA92983.1"/>
    </source>
</evidence>
<protein>
    <recommendedName>
        <fullName evidence="2">Acylneuraminate cytidylyltransferase</fullName>
    </recommendedName>
</protein>
<dbReference type="GO" id="GO:0008781">
    <property type="term" value="F:N-acylneuraminate cytidylyltransferase activity"/>
    <property type="evidence" value="ECO:0007669"/>
    <property type="project" value="TreeGrafter"/>
</dbReference>
<organism evidence="1">
    <name type="scientific">marine metagenome</name>
    <dbReference type="NCBI Taxonomy" id="408172"/>
    <lineage>
        <taxon>unclassified sequences</taxon>
        <taxon>metagenomes</taxon>
        <taxon>ecological metagenomes</taxon>
    </lineage>
</organism>
<feature type="non-terminal residue" evidence="1">
    <location>
        <position position="1"/>
    </location>
</feature>
<dbReference type="InterPro" id="IPR029044">
    <property type="entry name" value="Nucleotide-diphossugar_trans"/>
</dbReference>
<dbReference type="EMBL" id="UINC01022741">
    <property type="protein sequence ID" value="SVA92983.1"/>
    <property type="molecule type" value="Genomic_DNA"/>
</dbReference>
<feature type="non-terminal residue" evidence="1">
    <location>
        <position position="102"/>
    </location>
</feature>
<dbReference type="AlphaFoldDB" id="A0A381ZW79"/>
<dbReference type="PANTHER" id="PTHR21485:SF6">
    <property type="entry name" value="N-ACYLNEURAMINATE CYTIDYLYLTRANSFERASE-RELATED"/>
    <property type="match status" value="1"/>
</dbReference>
<name>A0A381ZW79_9ZZZZ</name>
<reference evidence="1" key="1">
    <citation type="submission" date="2018-05" db="EMBL/GenBank/DDBJ databases">
        <authorList>
            <person name="Lanie J.A."/>
            <person name="Ng W.-L."/>
            <person name="Kazmierczak K.M."/>
            <person name="Andrzejewski T.M."/>
            <person name="Davidsen T.M."/>
            <person name="Wayne K.J."/>
            <person name="Tettelin H."/>
            <person name="Glass J.I."/>
            <person name="Rusch D."/>
            <person name="Podicherti R."/>
            <person name="Tsui H.-C.T."/>
            <person name="Winkler M.E."/>
        </authorList>
    </citation>
    <scope>NUCLEOTIDE SEQUENCE</scope>
</reference>
<sequence>VALICARGGSKGLPGKNLKILDGDPLIVRAINQTKQIERIERVLVSTDCEDIAEVATSAGAEVPFMRPSELAEDDSPEWEVWRHTVKYLKEVEGNHPELLMV</sequence>
<proteinExistence type="predicted"/>
<dbReference type="InterPro" id="IPR050793">
    <property type="entry name" value="CMP-NeuNAc_synthase"/>
</dbReference>
<evidence type="ECO:0008006" key="2">
    <source>
        <dbReference type="Google" id="ProtNLM"/>
    </source>
</evidence>